<feature type="domain" description="UCH catalytic" evidence="9">
    <location>
        <begin position="5"/>
        <end position="239"/>
    </location>
</feature>
<dbReference type="GO" id="GO:0005737">
    <property type="term" value="C:cytoplasm"/>
    <property type="evidence" value="ECO:0007669"/>
    <property type="project" value="TreeGrafter"/>
</dbReference>
<dbReference type="GO" id="GO:0006511">
    <property type="term" value="P:ubiquitin-dependent protein catabolic process"/>
    <property type="evidence" value="ECO:0007669"/>
    <property type="project" value="UniProtKB-UniRule"/>
</dbReference>
<dbReference type="MEROPS" id="C12.002"/>
<evidence type="ECO:0000256" key="1">
    <source>
        <dbReference type="ARBA" id="ARBA00000707"/>
    </source>
</evidence>
<dbReference type="FunFam" id="3.40.532.10:FF:000006">
    <property type="entry name" value="Ubiquitin carboxyl-terminal hydrolase"/>
    <property type="match status" value="1"/>
</dbReference>
<protein>
    <recommendedName>
        <fullName evidence="8">Ubiquitin carboxyl-terminal hydrolase</fullName>
        <ecNumber evidence="8">3.4.19.12</ecNumber>
    </recommendedName>
</protein>
<dbReference type="CDD" id="cd09616">
    <property type="entry name" value="Peptidase_C12_UCH_L1_L3"/>
    <property type="match status" value="1"/>
</dbReference>
<evidence type="ECO:0000256" key="8">
    <source>
        <dbReference type="RuleBase" id="RU361215"/>
    </source>
</evidence>
<evidence type="ECO:0000256" key="2">
    <source>
        <dbReference type="ARBA" id="ARBA00009326"/>
    </source>
</evidence>
<accession>F8P3X5</accession>
<name>F8P3X5_SERL9</name>
<feature type="active site" description="Proton donor" evidence="7">
    <location>
        <position position="168"/>
    </location>
</feature>
<organism>
    <name type="scientific">Serpula lacrymans var. lacrymans (strain S7.9)</name>
    <name type="common">Dry rot fungus</name>
    <dbReference type="NCBI Taxonomy" id="578457"/>
    <lineage>
        <taxon>Eukaryota</taxon>
        <taxon>Fungi</taxon>
        <taxon>Dikarya</taxon>
        <taxon>Basidiomycota</taxon>
        <taxon>Agaricomycotina</taxon>
        <taxon>Agaricomycetes</taxon>
        <taxon>Agaricomycetidae</taxon>
        <taxon>Boletales</taxon>
        <taxon>Coniophorineae</taxon>
        <taxon>Serpulaceae</taxon>
        <taxon>Serpula</taxon>
    </lineage>
</organism>
<dbReference type="PROSITE" id="PS52048">
    <property type="entry name" value="UCH_DOMAIN"/>
    <property type="match status" value="1"/>
</dbReference>
<feature type="site" description="Transition state stabilizer" evidence="7">
    <location>
        <position position="91"/>
    </location>
</feature>
<dbReference type="PRINTS" id="PR00707">
    <property type="entry name" value="UBCTHYDRLASE"/>
</dbReference>
<evidence type="ECO:0000256" key="6">
    <source>
        <dbReference type="ARBA" id="ARBA00022807"/>
    </source>
</evidence>
<dbReference type="Pfam" id="PF01088">
    <property type="entry name" value="Peptidase_C12"/>
    <property type="match status" value="1"/>
</dbReference>
<dbReference type="HOGENOM" id="CLU_054406_0_2_1"/>
<dbReference type="GO" id="GO:0004843">
    <property type="term" value="F:cysteine-type deubiquitinase activity"/>
    <property type="evidence" value="ECO:0007669"/>
    <property type="project" value="UniProtKB-UniRule"/>
</dbReference>
<dbReference type="KEGG" id="sla:SERLADRAFT_472744"/>
<proteinExistence type="inferred from homology"/>
<dbReference type="AlphaFoldDB" id="F8P3X5"/>
<feature type="site" description="Important for enzyme activity" evidence="7">
    <location>
        <position position="196"/>
    </location>
</feature>
<comment type="similarity">
    <text evidence="2 7 8">Belongs to the peptidase C12 family.</text>
</comment>
<dbReference type="Proteomes" id="UP000008064">
    <property type="component" value="Unassembled WGS sequence"/>
</dbReference>
<feature type="active site" description="Nucleophile" evidence="7">
    <location>
        <position position="97"/>
    </location>
</feature>
<dbReference type="InterPro" id="IPR038765">
    <property type="entry name" value="Papain-like_cys_pep_sf"/>
</dbReference>
<evidence type="ECO:0000256" key="3">
    <source>
        <dbReference type="ARBA" id="ARBA00022670"/>
    </source>
</evidence>
<keyword evidence="6 7" id="KW-0788">Thiol protease</keyword>
<comment type="catalytic activity">
    <reaction evidence="1 7 8">
        <text>Thiol-dependent hydrolysis of ester, thioester, amide, peptide and isopeptide bonds formed by the C-terminal Gly of ubiquitin (a 76-residue protein attached to proteins as an intracellular targeting signal).</text>
        <dbReference type="EC" id="3.4.19.12"/>
    </reaction>
</comment>
<reference evidence="10" key="1">
    <citation type="submission" date="2011-04" db="EMBL/GenBank/DDBJ databases">
        <title>Evolution of plant cell wall degrading machinery underlies the functional diversity of forest fungi.</title>
        <authorList>
            <consortium name="US DOE Joint Genome Institute (JGI-PGF)"/>
            <person name="Eastwood D.C."/>
            <person name="Floudas D."/>
            <person name="Binder M."/>
            <person name="Majcherczyk A."/>
            <person name="Schneider P."/>
            <person name="Aerts A."/>
            <person name="Asiegbu F.O."/>
            <person name="Baker S.E."/>
            <person name="Barry K."/>
            <person name="Bendiksby M."/>
            <person name="Blumentritt M."/>
            <person name="Coutinho P.M."/>
            <person name="Cullen D."/>
            <person name="Cullen D."/>
            <person name="Gathman A."/>
            <person name="Goodell B."/>
            <person name="Henrissat B."/>
            <person name="Ihrmark K."/>
            <person name="Kauserud H."/>
            <person name="Kohler A."/>
            <person name="LaButti K."/>
            <person name="Lapidus A."/>
            <person name="Lavin J.L."/>
            <person name="Lee Y.-H."/>
            <person name="Lindquist E."/>
            <person name="Lilly W."/>
            <person name="Lucas S."/>
            <person name="Morin E."/>
            <person name="Murat C."/>
            <person name="Oguiza J.A."/>
            <person name="Park J."/>
            <person name="Pisabarro A.G."/>
            <person name="Riley R."/>
            <person name="Rosling A."/>
            <person name="Salamov A."/>
            <person name="Schmidt O."/>
            <person name="Schmutz J."/>
            <person name="Skrede I."/>
            <person name="Stenlid J."/>
            <person name="Wiebenga A."/>
            <person name="Xie X."/>
            <person name="Kues U."/>
            <person name="Hibbett D.S."/>
            <person name="Hoffmeister D."/>
            <person name="Hogberg N."/>
            <person name="Martin F."/>
            <person name="Grigoriev I.V."/>
            <person name="Watkinson S.C."/>
        </authorList>
    </citation>
    <scope>NUCLEOTIDE SEQUENCE</scope>
    <source>
        <strain evidence="10">S7.9</strain>
    </source>
</reference>
<evidence type="ECO:0000256" key="5">
    <source>
        <dbReference type="ARBA" id="ARBA00022801"/>
    </source>
</evidence>
<dbReference type="GeneID" id="18820181"/>
<evidence type="ECO:0000256" key="4">
    <source>
        <dbReference type="ARBA" id="ARBA00022786"/>
    </source>
</evidence>
<dbReference type="SUPFAM" id="SSF54001">
    <property type="entry name" value="Cysteine proteinases"/>
    <property type="match status" value="1"/>
</dbReference>
<keyword evidence="3 7" id="KW-0645">Protease</keyword>
<sequence length="247" mass="27017">MVSSRWIPLESNPEVLNSWANAAGLVSSQAQFEDVYGLDSELLEMVSGPVKAVVLLFPSYTAFQNKRKEEDARIASEGQHPIDPTVMWIKQTISNACGTIGLLHALCNSDVTFAPESPLAKFIEECQDKSPLERAKILETTPLFAQIHEEAASSGQTAVPDNLDTDLHFTCFIQAPDAIARETETPTKSMRLIELDGMRDGPVDRGECKDLLKDVAEIVKEVFVAQSSSMYFSMMALGPPPGSEPTL</sequence>
<evidence type="ECO:0000313" key="10">
    <source>
        <dbReference type="EMBL" id="EGO22224.1"/>
    </source>
</evidence>
<dbReference type="InterPro" id="IPR001578">
    <property type="entry name" value="Peptidase_C12_UCH"/>
</dbReference>
<keyword evidence="5 7" id="KW-0378">Hydrolase</keyword>
<dbReference type="EC" id="3.4.19.12" evidence="8"/>
<dbReference type="EMBL" id="GL945437">
    <property type="protein sequence ID" value="EGO22224.1"/>
    <property type="molecule type" value="Genomic_DNA"/>
</dbReference>
<dbReference type="OrthoDB" id="427186at2759"/>
<dbReference type="RefSeq" id="XP_007320762.1">
    <property type="nucleotide sequence ID" value="XM_007320700.1"/>
</dbReference>
<dbReference type="PANTHER" id="PTHR10589:SF17">
    <property type="entry name" value="UBIQUITIN CARBOXYL-TERMINAL HYDROLASE"/>
    <property type="match status" value="1"/>
</dbReference>
<dbReference type="Gene3D" id="3.40.532.10">
    <property type="entry name" value="Peptidase C12, ubiquitin carboxyl-terminal hydrolase"/>
    <property type="match status" value="1"/>
</dbReference>
<gene>
    <name evidence="10" type="ORF">SERLADRAFT_472744</name>
</gene>
<dbReference type="PANTHER" id="PTHR10589">
    <property type="entry name" value="UBIQUITIN CARBOXYL-TERMINAL HYDROLASE"/>
    <property type="match status" value="1"/>
</dbReference>
<evidence type="ECO:0000259" key="9">
    <source>
        <dbReference type="PROSITE" id="PS52048"/>
    </source>
</evidence>
<dbReference type="GO" id="GO:0016579">
    <property type="term" value="P:protein deubiquitination"/>
    <property type="evidence" value="ECO:0007669"/>
    <property type="project" value="TreeGrafter"/>
</dbReference>
<evidence type="ECO:0000256" key="7">
    <source>
        <dbReference type="PROSITE-ProRule" id="PRU01393"/>
    </source>
</evidence>
<dbReference type="InterPro" id="IPR036959">
    <property type="entry name" value="Peptidase_C12_UCH_sf"/>
</dbReference>
<keyword evidence="4 7" id="KW-0833">Ubl conjugation pathway</keyword>